<dbReference type="AlphaFoldDB" id="A0AAD4JP49"/>
<gene>
    <name evidence="1" type="ORF">C2S53_014264</name>
</gene>
<dbReference type="InterPro" id="IPR039326">
    <property type="entry name" value="Patronus"/>
</dbReference>
<dbReference type="GO" id="GO:0007346">
    <property type="term" value="P:regulation of mitotic cell cycle"/>
    <property type="evidence" value="ECO:0007669"/>
    <property type="project" value="InterPro"/>
</dbReference>
<dbReference type="Proteomes" id="UP001190926">
    <property type="component" value="Unassembled WGS sequence"/>
</dbReference>
<sequence>MERPLALKPLNIQDENSVVHRQKVTVDGKSKTSRPLTNKGGVALESRRALNDITNKPSKANSQCKKQSNVVENGFLQQHVFESKKKISLNEKLNIAEEGFLHDHSKCIDAQKAAAASSELNFWDTVLPGYDSTNLIMERAKGDATDNCCPKLEELSMSEFSEWFECCGKSPPPSPVHGDHPLPSPSAWEFELGLKEDDYGDV</sequence>
<organism evidence="1 2">
    <name type="scientific">Perilla frutescens var. hirtella</name>
    <name type="common">Perilla citriodora</name>
    <name type="synonym">Perilla setoyensis</name>
    <dbReference type="NCBI Taxonomy" id="608512"/>
    <lineage>
        <taxon>Eukaryota</taxon>
        <taxon>Viridiplantae</taxon>
        <taxon>Streptophyta</taxon>
        <taxon>Embryophyta</taxon>
        <taxon>Tracheophyta</taxon>
        <taxon>Spermatophyta</taxon>
        <taxon>Magnoliopsida</taxon>
        <taxon>eudicotyledons</taxon>
        <taxon>Gunneridae</taxon>
        <taxon>Pentapetalae</taxon>
        <taxon>asterids</taxon>
        <taxon>lamiids</taxon>
        <taxon>Lamiales</taxon>
        <taxon>Lamiaceae</taxon>
        <taxon>Nepetoideae</taxon>
        <taxon>Elsholtzieae</taxon>
        <taxon>Perilla</taxon>
    </lineage>
</organism>
<evidence type="ECO:0000313" key="1">
    <source>
        <dbReference type="EMBL" id="KAH6837021.1"/>
    </source>
</evidence>
<proteinExistence type="predicted"/>
<dbReference type="PANTHER" id="PTHR35125:SF1">
    <property type="entry name" value="PROTEIN PATRONUS 2"/>
    <property type="match status" value="1"/>
</dbReference>
<comment type="caution">
    <text evidence="1">The sequence shown here is derived from an EMBL/GenBank/DDBJ whole genome shotgun (WGS) entry which is preliminary data.</text>
</comment>
<protein>
    <submittedName>
        <fullName evidence="1">Uncharacterized protein</fullName>
    </submittedName>
</protein>
<dbReference type="PANTHER" id="PTHR35125">
    <property type="entry name" value="NEURON NAVIGATOR 1-LIKE-RELATED"/>
    <property type="match status" value="1"/>
</dbReference>
<keyword evidence="2" id="KW-1185">Reference proteome</keyword>
<accession>A0AAD4JP49</accession>
<reference evidence="1 2" key="1">
    <citation type="journal article" date="2021" name="Nat. Commun.">
        <title>Incipient diploidization of the medicinal plant Perilla within 10,000 years.</title>
        <authorList>
            <person name="Zhang Y."/>
            <person name="Shen Q."/>
            <person name="Leng L."/>
            <person name="Zhang D."/>
            <person name="Chen S."/>
            <person name="Shi Y."/>
            <person name="Ning Z."/>
            <person name="Chen S."/>
        </authorList>
    </citation>
    <scope>NUCLEOTIDE SEQUENCE [LARGE SCALE GENOMIC DNA]</scope>
    <source>
        <strain evidence="2">cv. PC099</strain>
    </source>
</reference>
<name>A0AAD4JP49_PERFH</name>
<evidence type="ECO:0000313" key="2">
    <source>
        <dbReference type="Proteomes" id="UP001190926"/>
    </source>
</evidence>
<dbReference type="EMBL" id="SDAM02000019">
    <property type="protein sequence ID" value="KAH6837021.1"/>
    <property type="molecule type" value="Genomic_DNA"/>
</dbReference>